<reference evidence="2" key="1">
    <citation type="submission" date="2016-10" db="EMBL/GenBank/DDBJ databases">
        <authorList>
            <person name="Varghese N."/>
            <person name="Submissions S."/>
        </authorList>
    </citation>
    <scope>NUCLEOTIDE SEQUENCE [LARGE SCALE GENOMIC DNA]</scope>
    <source>
        <strain evidence="2">DSM 14807</strain>
    </source>
</reference>
<accession>A0A1I7NEJ2</accession>
<keyword evidence="2" id="KW-1185">Reference proteome</keyword>
<dbReference type="Proteomes" id="UP000199537">
    <property type="component" value="Unassembled WGS sequence"/>
</dbReference>
<dbReference type="EMBL" id="FPCJ01000001">
    <property type="protein sequence ID" value="SFV33084.1"/>
    <property type="molecule type" value="Genomic_DNA"/>
</dbReference>
<organism evidence="1 2">
    <name type="scientific">Thermoflavifilum thermophilum</name>
    <dbReference type="NCBI Taxonomy" id="1393122"/>
    <lineage>
        <taxon>Bacteria</taxon>
        <taxon>Pseudomonadati</taxon>
        <taxon>Bacteroidota</taxon>
        <taxon>Chitinophagia</taxon>
        <taxon>Chitinophagales</taxon>
        <taxon>Chitinophagaceae</taxon>
        <taxon>Thermoflavifilum</taxon>
    </lineage>
</organism>
<proteinExistence type="predicted"/>
<protein>
    <submittedName>
        <fullName evidence="1">Uncharacterized protein</fullName>
    </submittedName>
</protein>
<name>A0A1I7NEJ2_9BACT</name>
<sequence>MKGRESAANLGLSPQELELVLNSEWILMKNQIMQKAVALMGQLHEALRQTLEGWHLPEVWLQPGAKISRGEHYQGLPYVILDYPRFFSQHDVLACRSLFWWGHYFTCTLHISGNFLIQYRPLLLASFENCKQQGWWVSCGEEEWTHQLHGSADYQALAQLSHDTYQSLLQERRFLKLVKSYPLQEWNGFVSFAVENYSQLLRCLGMAPDSIYS</sequence>
<gene>
    <name evidence="1" type="ORF">SAMN05660895_1551</name>
</gene>
<evidence type="ECO:0000313" key="2">
    <source>
        <dbReference type="Proteomes" id="UP000199537"/>
    </source>
</evidence>
<dbReference type="RefSeq" id="WP_092459546.1">
    <property type="nucleotide sequence ID" value="NZ_FPCJ01000001.1"/>
</dbReference>
<dbReference type="OrthoDB" id="2575320at2"/>
<evidence type="ECO:0000313" key="1">
    <source>
        <dbReference type="EMBL" id="SFV33084.1"/>
    </source>
</evidence>
<dbReference type="AlphaFoldDB" id="A0A1I7NEJ2"/>